<reference evidence="2 3" key="1">
    <citation type="submission" date="2019-01" db="EMBL/GenBank/DDBJ databases">
        <title>Nocardioides guangzhouensis sp. nov., an actinobacterium isolated from soil.</title>
        <authorList>
            <person name="Fu Y."/>
            <person name="Cai Y."/>
            <person name="Lin Z."/>
            <person name="Chen P."/>
        </authorList>
    </citation>
    <scope>NUCLEOTIDE SEQUENCE [LARGE SCALE GENOMIC DNA]</scope>
    <source>
        <strain evidence="2 3">130</strain>
    </source>
</reference>
<evidence type="ECO:0000313" key="2">
    <source>
        <dbReference type="EMBL" id="RYP81841.1"/>
    </source>
</evidence>
<accession>A0A4Q4Z4D0</accession>
<evidence type="ECO:0000256" key="1">
    <source>
        <dbReference type="SAM" id="Phobius"/>
    </source>
</evidence>
<keyword evidence="1" id="KW-0472">Membrane</keyword>
<organism evidence="2 3">
    <name type="scientific">Nocardioides guangzhouensis</name>
    <dbReference type="NCBI Taxonomy" id="2497878"/>
    <lineage>
        <taxon>Bacteria</taxon>
        <taxon>Bacillati</taxon>
        <taxon>Actinomycetota</taxon>
        <taxon>Actinomycetes</taxon>
        <taxon>Propionibacteriales</taxon>
        <taxon>Nocardioidaceae</taxon>
        <taxon>Nocardioides</taxon>
    </lineage>
</organism>
<dbReference type="Proteomes" id="UP000295198">
    <property type="component" value="Unassembled WGS sequence"/>
</dbReference>
<comment type="caution">
    <text evidence="2">The sequence shown here is derived from an EMBL/GenBank/DDBJ whole genome shotgun (WGS) entry which is preliminary data.</text>
</comment>
<sequence length="200" mass="21637">MTDQATPGNRILVSSWVVTSFWPLTVLLVSASVAHLMDDGRSQATPGRSWTAIRAVGRRWRQLASTYLPPALLIVVLSWTGIGLPIAAWLAVRYQFLGQIVMREDLSGTAARKRAGALVRHRWWHTALVALIVWAGINAIGVLLGLVLLISFTSLPLWTITVIVLVTQVALTPLGAIALTLLYGDAAAQQEEERLAAGIA</sequence>
<dbReference type="RefSeq" id="WP_134720815.1">
    <property type="nucleotide sequence ID" value="NZ_SDKM01000059.1"/>
</dbReference>
<dbReference type="AlphaFoldDB" id="A0A4Q4Z4D0"/>
<keyword evidence="1" id="KW-0812">Transmembrane</keyword>
<gene>
    <name evidence="2" type="ORF">EKO23_22950</name>
</gene>
<dbReference type="OrthoDB" id="121140at2"/>
<keyword evidence="3" id="KW-1185">Reference proteome</keyword>
<dbReference type="EMBL" id="SDKM01000059">
    <property type="protein sequence ID" value="RYP81841.1"/>
    <property type="molecule type" value="Genomic_DNA"/>
</dbReference>
<feature type="transmembrane region" description="Helical" evidence="1">
    <location>
        <begin position="158"/>
        <end position="184"/>
    </location>
</feature>
<feature type="transmembrane region" description="Helical" evidence="1">
    <location>
        <begin position="12"/>
        <end position="37"/>
    </location>
</feature>
<evidence type="ECO:0008006" key="4">
    <source>
        <dbReference type="Google" id="ProtNLM"/>
    </source>
</evidence>
<protein>
    <recommendedName>
        <fullName evidence="4">Glycerophosphoryl diester phosphodiesterase membrane domain-containing protein</fullName>
    </recommendedName>
</protein>
<feature type="transmembrane region" description="Helical" evidence="1">
    <location>
        <begin position="67"/>
        <end position="92"/>
    </location>
</feature>
<name>A0A4Q4Z4D0_9ACTN</name>
<keyword evidence="1" id="KW-1133">Transmembrane helix</keyword>
<feature type="transmembrane region" description="Helical" evidence="1">
    <location>
        <begin position="123"/>
        <end position="152"/>
    </location>
</feature>
<proteinExistence type="predicted"/>
<evidence type="ECO:0000313" key="3">
    <source>
        <dbReference type="Proteomes" id="UP000295198"/>
    </source>
</evidence>